<feature type="compositionally biased region" description="Low complexity" evidence="2">
    <location>
        <begin position="113"/>
        <end position="145"/>
    </location>
</feature>
<dbReference type="Gene3D" id="2.60.40.1240">
    <property type="match status" value="1"/>
</dbReference>
<gene>
    <name evidence="6" type="ORF">ABS642_01105</name>
</gene>
<evidence type="ECO:0000313" key="6">
    <source>
        <dbReference type="EMBL" id="XBX78718.1"/>
    </source>
</evidence>
<feature type="region of interest" description="Disordered" evidence="2">
    <location>
        <begin position="301"/>
        <end position="328"/>
    </location>
</feature>
<sequence length="453" mass="45306">MTTPAGWYDDGSGRQRWWDGQQWTEHFAPEAPAAPEAAAPEVPAEPEAPAIEETPAADTTVAEQVPSAESAAAVDTPAAAAETPATPDHTAVTSAPEAVEEAVVAPEPPQAWSPAPADDASQTAAFAAPGATAPTTPLGGAPYPGSTAAVPPVPPIPQSGAPAYPGSAAPAYPAAPGAYPASGGAYPSAGAYAAGGYPASAPYAAPAPTGPKKMSVLGLVGLGLAALGLILAFIPFTLGVAWILLGAGFIVSIISLFLKGKKWPGITGLGVAILGAIIAAIVTVVVVGLAFANQIEDAIPDPISTSDTGTDEGTDESAPPADVAEGSMGEPVTVQQMSGTGEVTVNSATWSPTNDSGFDPSNGGYLLVDLTWKTLDGTTYVNPLYFSIETAEGAPGDYDIFGDATLESSELPAGQTTQGTVSFDVAQSGSYVIIITDELLQEVARVTVEPSAG</sequence>
<feature type="transmembrane region" description="Helical" evidence="3">
    <location>
        <begin position="216"/>
        <end position="234"/>
    </location>
</feature>
<dbReference type="RefSeq" id="WP_350351945.1">
    <property type="nucleotide sequence ID" value="NZ_CP158357.1"/>
</dbReference>
<accession>A0AAU7VWZ3</accession>
<dbReference type="Pfam" id="PF11611">
    <property type="entry name" value="DUF4352"/>
    <property type="match status" value="1"/>
</dbReference>
<evidence type="ECO:0000256" key="1">
    <source>
        <dbReference type="ARBA" id="ARBA00022729"/>
    </source>
</evidence>
<dbReference type="Pfam" id="PF10708">
    <property type="entry name" value="DUF2510"/>
    <property type="match status" value="1"/>
</dbReference>
<organism evidence="6">
    <name type="scientific">Microbacterium sp. A8/3-1</name>
    <dbReference type="NCBI Taxonomy" id="3160749"/>
    <lineage>
        <taxon>Bacteria</taxon>
        <taxon>Bacillati</taxon>
        <taxon>Actinomycetota</taxon>
        <taxon>Actinomycetes</taxon>
        <taxon>Micrococcales</taxon>
        <taxon>Microbacteriaceae</taxon>
        <taxon>Microbacterium</taxon>
    </lineage>
</organism>
<dbReference type="EMBL" id="CP158357">
    <property type="protein sequence ID" value="XBX78718.1"/>
    <property type="molecule type" value="Genomic_DNA"/>
</dbReference>
<reference evidence="6" key="1">
    <citation type="submission" date="2024-06" db="EMBL/GenBank/DDBJ databases">
        <title>Draft genome sequence of Microbacterium sp. strain A8/3-1, isolated from Oxytropis tragacanthoides Fisch. ex DC. Root nodules in the Altai region of Russia.</title>
        <authorList>
            <person name="Sazanova A."/>
            <person name="Guro P."/>
            <person name="Kuznetsova I."/>
            <person name="Belimov A."/>
            <person name="Safronova V."/>
        </authorList>
    </citation>
    <scope>NUCLEOTIDE SEQUENCE</scope>
    <source>
        <strain evidence="6">A8/3-1</strain>
    </source>
</reference>
<dbReference type="InterPro" id="IPR029050">
    <property type="entry name" value="Immunoprotect_excell_Ig-like"/>
</dbReference>
<dbReference type="AlphaFoldDB" id="A0AAU7VWZ3"/>
<feature type="compositionally biased region" description="Low complexity" evidence="2">
    <location>
        <begin position="67"/>
        <end position="105"/>
    </location>
</feature>
<keyword evidence="3" id="KW-1133">Transmembrane helix</keyword>
<feature type="compositionally biased region" description="Low complexity" evidence="2">
    <location>
        <begin position="29"/>
        <end position="57"/>
    </location>
</feature>
<name>A0AAU7VWZ3_9MICO</name>
<feature type="domain" description="DUF2510" evidence="4">
    <location>
        <begin position="5"/>
        <end position="35"/>
    </location>
</feature>
<evidence type="ECO:0000256" key="2">
    <source>
        <dbReference type="SAM" id="MobiDB-lite"/>
    </source>
</evidence>
<keyword evidence="1" id="KW-0732">Signal</keyword>
<evidence type="ECO:0000259" key="5">
    <source>
        <dbReference type="Pfam" id="PF11611"/>
    </source>
</evidence>
<proteinExistence type="predicted"/>
<feature type="transmembrane region" description="Helical" evidence="3">
    <location>
        <begin position="270"/>
        <end position="292"/>
    </location>
</feature>
<dbReference type="InterPro" id="IPR018929">
    <property type="entry name" value="DUF2510"/>
</dbReference>
<keyword evidence="3" id="KW-0472">Membrane</keyword>
<evidence type="ECO:0000256" key="3">
    <source>
        <dbReference type="SAM" id="Phobius"/>
    </source>
</evidence>
<keyword evidence="3" id="KW-0812">Transmembrane</keyword>
<feature type="transmembrane region" description="Helical" evidence="3">
    <location>
        <begin position="240"/>
        <end position="258"/>
    </location>
</feature>
<dbReference type="InterPro" id="IPR029051">
    <property type="entry name" value="DUF4352"/>
</dbReference>
<feature type="region of interest" description="Disordered" evidence="2">
    <location>
        <begin position="23"/>
        <end position="154"/>
    </location>
</feature>
<feature type="domain" description="DUF4352" evidence="5">
    <location>
        <begin position="329"/>
        <end position="439"/>
    </location>
</feature>
<protein>
    <submittedName>
        <fullName evidence="6">DUF2510 domain-containing protein</fullName>
    </submittedName>
</protein>
<evidence type="ECO:0000259" key="4">
    <source>
        <dbReference type="Pfam" id="PF10708"/>
    </source>
</evidence>